<name>A0ABD2B152_VESSQ</name>
<protein>
    <submittedName>
        <fullName evidence="2">Uncharacterized protein</fullName>
    </submittedName>
</protein>
<keyword evidence="3" id="KW-1185">Reference proteome</keyword>
<comment type="caution">
    <text evidence="2">The sequence shown here is derived from an EMBL/GenBank/DDBJ whole genome shotgun (WGS) entry which is preliminary data.</text>
</comment>
<sequence>MALLTGGHLNGQWVGWPAFCARPRGGGALSGRGTEVGASVGVGVGAGPGDEAGGGGGGGGGDGEGRTGGGEALDARHRSSWDSLGIVFLTRNRTSVTSETTTQRRRRLRTTEMPIICRKWPISWCTESNKNAKLEKEKREGSISGRPFECFRDSEGRQVLSVSSELNEYTRYSNSTGTSTNNNSGSINEKGRPAWKLAFSGALKVSNAFYAACTPLSALTASYEYGAGFLSALNMRL</sequence>
<evidence type="ECO:0000313" key="2">
    <source>
        <dbReference type="EMBL" id="KAL2726525.1"/>
    </source>
</evidence>
<feature type="region of interest" description="Disordered" evidence="1">
    <location>
        <begin position="42"/>
        <end position="73"/>
    </location>
</feature>
<evidence type="ECO:0000313" key="3">
    <source>
        <dbReference type="Proteomes" id="UP001607302"/>
    </source>
</evidence>
<proteinExistence type="predicted"/>
<reference evidence="2 3" key="1">
    <citation type="journal article" date="2024" name="Ann. Entomol. Soc. Am.">
        <title>Genomic analyses of the southern and eastern yellowjacket wasps (Hymenoptera: Vespidae) reveal evolutionary signatures of social life.</title>
        <authorList>
            <person name="Catto M.A."/>
            <person name="Caine P.B."/>
            <person name="Orr S.E."/>
            <person name="Hunt B.G."/>
            <person name="Goodisman M.A.D."/>
        </authorList>
    </citation>
    <scope>NUCLEOTIDE SEQUENCE [LARGE SCALE GENOMIC DNA]</scope>
    <source>
        <strain evidence="2">233</strain>
        <tissue evidence="2">Head and thorax</tissue>
    </source>
</reference>
<dbReference type="AlphaFoldDB" id="A0ABD2B152"/>
<organism evidence="2 3">
    <name type="scientific">Vespula squamosa</name>
    <name type="common">Southern yellow jacket</name>
    <name type="synonym">Wasp</name>
    <dbReference type="NCBI Taxonomy" id="30214"/>
    <lineage>
        <taxon>Eukaryota</taxon>
        <taxon>Metazoa</taxon>
        <taxon>Ecdysozoa</taxon>
        <taxon>Arthropoda</taxon>
        <taxon>Hexapoda</taxon>
        <taxon>Insecta</taxon>
        <taxon>Pterygota</taxon>
        <taxon>Neoptera</taxon>
        <taxon>Endopterygota</taxon>
        <taxon>Hymenoptera</taxon>
        <taxon>Apocrita</taxon>
        <taxon>Aculeata</taxon>
        <taxon>Vespoidea</taxon>
        <taxon>Vespidae</taxon>
        <taxon>Vespinae</taxon>
        <taxon>Vespula</taxon>
    </lineage>
</organism>
<accession>A0ABD2B152</accession>
<dbReference type="Proteomes" id="UP001607302">
    <property type="component" value="Unassembled WGS sequence"/>
</dbReference>
<gene>
    <name evidence="2" type="ORF">V1478_006803</name>
</gene>
<evidence type="ECO:0000256" key="1">
    <source>
        <dbReference type="SAM" id="MobiDB-lite"/>
    </source>
</evidence>
<dbReference type="EMBL" id="JAUDFV010000133">
    <property type="protein sequence ID" value="KAL2726525.1"/>
    <property type="molecule type" value="Genomic_DNA"/>
</dbReference>
<feature type="compositionally biased region" description="Gly residues" evidence="1">
    <location>
        <begin position="42"/>
        <end position="71"/>
    </location>
</feature>